<accession>A0ABD3SFM7</accession>
<feature type="region of interest" description="Disordered" evidence="1">
    <location>
        <begin position="1"/>
        <end position="107"/>
    </location>
</feature>
<dbReference type="InterPro" id="IPR013809">
    <property type="entry name" value="ENTH"/>
</dbReference>
<protein>
    <recommendedName>
        <fullName evidence="2">cDENN domain-containing protein</fullName>
    </recommendedName>
</protein>
<dbReference type="Gene3D" id="3.40.50.11500">
    <property type="match status" value="1"/>
</dbReference>
<organism evidence="3 4">
    <name type="scientific">Cyclostephanos tholiformis</name>
    <dbReference type="NCBI Taxonomy" id="382380"/>
    <lineage>
        <taxon>Eukaryota</taxon>
        <taxon>Sar</taxon>
        <taxon>Stramenopiles</taxon>
        <taxon>Ochrophyta</taxon>
        <taxon>Bacillariophyta</taxon>
        <taxon>Coscinodiscophyceae</taxon>
        <taxon>Thalassiosirophycidae</taxon>
        <taxon>Stephanodiscales</taxon>
        <taxon>Stephanodiscaceae</taxon>
        <taxon>Cyclostephanos</taxon>
    </lineage>
</organism>
<dbReference type="Gene3D" id="1.25.40.90">
    <property type="match status" value="1"/>
</dbReference>
<evidence type="ECO:0000313" key="3">
    <source>
        <dbReference type="EMBL" id="KAL3823290.1"/>
    </source>
</evidence>
<sequence>MMSEPVARRVVGRRASSSSSSSCSLSADANVNDDDDFNPQEGPPPPHRPSSHWIDLPSSSSSSGGGGERRGGGRRVRQSPSRPVRTDAGGVDPMTTTKTTTSSFLPSSRSNDAFARVIDPPVPIGPSPAFASSYLPELIHKLSRLAFPDHDDRYHRHHHGAAAHRNIVARSNVGNVSTNGRGDTMVDTGGGNRAATTLTSRDMALYISNANVVGNGSTNGRGGAGTGNTGGAMGGGGGCNQATKKLTSRGVALGANLTRHDVYLVDFSPNAPVRVHGHVRRYLPRHADARSRVDVGRRRPRAMILLTRATGGEGFYTSLLKSVESLMLRVESSSSSSSSGGEVNGEDPVTSFLHDLYIAHHGLITKYAELRRHGLGLNFAVSPSPSPLTGDAHSPCDVARRVMEDNIDLFAISIDGIEFGSSDSRVSGRGARCSVRDTLRFRLPISLQPGYECLPVESTTEDMSSPIIPLLRYIGSCHFVRLLSALLCERNVIFVSKFPTRLSACVRAASSTLSQGSLAWRHVLIPVVPPHMIRYLGCLGSDTPYLVGVLQHHATRLLGKIDGLANVLCVNVDRIELRTLNMPNSSEVVPDMLRRARGGSSRGGESEPHAAEVLARDLDEIVRADRNLWDHQEEKAGGAGSGVGGAGLNLRESFASRRNIIDSSDRTSSGGERMASGKRFESSGTSSGVPISTFLERMKAPLRRGLSTNGGAPRRLLPNNMSLEEKREYATSIDAAVAFGRMIRSTFHGLSEEVSDGKGTSGTDGIEDGAVDDDRPRYVAPSSHDVDVGSVEPWSASENEGGDEDVRAALTCFFLHLYGDMGMFLSESRGTFWLDRRKFLLRKKQLGEKENSPTFLVLQKLSASAMFACHVKGRIDDMSLTARERSNIMPHHIPLFDICSKYLSVHRLDFSLLNVRRIVARTVLACVRHMAVESHVATRTMALSLTGDTPFDGNASQAMSDLVESCGECNTYLSVAMSVIWQRLNQSKSSMQILMALHLLKKLITEGPMTAIIEALDGAGKIYELRSFSDAKNIDVNREVRLAADHVYGMLVDLPSLFFRRRRIAASKAQLTATPTNQKMWADYLVSRLPLTVEARKLHALLRPHGIGLTYYDADASVAPSVDDSNATSIVAQARMRVVTSTSNVLNLDDSERLFGSTNLSLQEGYMMPWEASESDSDGEETVEEEIFPVEDMFS</sequence>
<feature type="region of interest" description="Disordered" evidence="1">
    <location>
        <begin position="751"/>
        <end position="801"/>
    </location>
</feature>
<dbReference type="Pfam" id="PF02141">
    <property type="entry name" value="DENN"/>
    <property type="match status" value="1"/>
</dbReference>
<reference evidence="3 4" key="1">
    <citation type="submission" date="2024-10" db="EMBL/GenBank/DDBJ databases">
        <title>Updated reference genomes for cyclostephanoid diatoms.</title>
        <authorList>
            <person name="Roberts W.R."/>
            <person name="Alverson A.J."/>
        </authorList>
    </citation>
    <scope>NUCLEOTIDE SEQUENCE [LARGE SCALE GENOMIC DNA]</scope>
    <source>
        <strain evidence="3 4">AJA228-03</strain>
    </source>
</reference>
<dbReference type="InterPro" id="IPR043153">
    <property type="entry name" value="DENN_C"/>
</dbReference>
<comment type="caution">
    <text evidence="3">The sequence shown here is derived from an EMBL/GenBank/DDBJ whole genome shotgun (WGS) entry which is preliminary data.</text>
</comment>
<dbReference type="Proteomes" id="UP001530377">
    <property type="component" value="Unassembled WGS sequence"/>
</dbReference>
<dbReference type="EMBL" id="JALLPB020000041">
    <property type="protein sequence ID" value="KAL3823290.1"/>
    <property type="molecule type" value="Genomic_DNA"/>
</dbReference>
<dbReference type="PANTHER" id="PTHR13196">
    <property type="entry name" value="DENN DOMAIN-CONTAINING"/>
    <property type="match status" value="1"/>
</dbReference>
<dbReference type="InterPro" id="IPR001194">
    <property type="entry name" value="cDENN_dom"/>
</dbReference>
<feature type="compositionally biased region" description="Low complexity" evidence="1">
    <location>
        <begin position="13"/>
        <end position="30"/>
    </location>
</feature>
<evidence type="ECO:0000256" key="1">
    <source>
        <dbReference type="SAM" id="MobiDB-lite"/>
    </source>
</evidence>
<feature type="region of interest" description="Disordered" evidence="1">
    <location>
        <begin position="659"/>
        <end position="689"/>
    </location>
</feature>
<dbReference type="InterPro" id="IPR008942">
    <property type="entry name" value="ENTH_VHS"/>
</dbReference>
<proteinExistence type="predicted"/>
<dbReference type="InterPro" id="IPR040032">
    <property type="entry name" value="DENND1A/B/C"/>
</dbReference>
<keyword evidence="4" id="KW-1185">Reference proteome</keyword>
<evidence type="ECO:0000313" key="4">
    <source>
        <dbReference type="Proteomes" id="UP001530377"/>
    </source>
</evidence>
<dbReference type="SUPFAM" id="SSF48464">
    <property type="entry name" value="ENTH/VHS domain"/>
    <property type="match status" value="1"/>
</dbReference>
<name>A0ABD3SFM7_9STRA</name>
<dbReference type="PANTHER" id="PTHR13196:SF14">
    <property type="entry name" value="UDENN DOMAIN-CONTAINING PROTEIN"/>
    <property type="match status" value="1"/>
</dbReference>
<dbReference type="Pfam" id="PF01417">
    <property type="entry name" value="ENTH"/>
    <property type="match status" value="1"/>
</dbReference>
<dbReference type="SMART" id="SM00799">
    <property type="entry name" value="DENN"/>
    <property type="match status" value="1"/>
</dbReference>
<feature type="domain" description="cDENN" evidence="2">
    <location>
        <begin position="298"/>
        <end position="575"/>
    </location>
</feature>
<evidence type="ECO:0000259" key="2">
    <source>
        <dbReference type="SMART" id="SM00799"/>
    </source>
</evidence>
<gene>
    <name evidence="3" type="ORF">ACHAXA_003438</name>
</gene>
<dbReference type="AlphaFoldDB" id="A0ABD3SFM7"/>